<dbReference type="RefSeq" id="WP_124541384.1">
    <property type="nucleotide sequence ID" value="NZ_QUSW01000004.1"/>
</dbReference>
<dbReference type="EMBL" id="QUSW01000004">
    <property type="protein sequence ID" value="RQP23665.1"/>
    <property type="molecule type" value="Genomic_DNA"/>
</dbReference>
<evidence type="ECO:0000313" key="3">
    <source>
        <dbReference type="EMBL" id="RQP23665.1"/>
    </source>
</evidence>
<evidence type="ECO:0000256" key="1">
    <source>
        <dbReference type="SAM" id="MobiDB-lite"/>
    </source>
</evidence>
<reference evidence="3 4" key="1">
    <citation type="submission" date="2018-08" db="EMBL/GenBank/DDBJ databases">
        <authorList>
            <person name="Khan S.A."/>
            <person name="Jeon C.O."/>
            <person name="Chun B.H."/>
            <person name="Jeong S.E."/>
        </authorList>
    </citation>
    <scope>NUCLEOTIDE SEQUENCE [LARGE SCALE GENOMIC DNA]</scope>
    <source>
        <strain evidence="3 4">S-16</strain>
    </source>
</reference>
<keyword evidence="2" id="KW-0732">Signal</keyword>
<gene>
    <name evidence="3" type="ORF">DZC73_16170</name>
</gene>
<evidence type="ECO:0000313" key="4">
    <source>
        <dbReference type="Proteomes" id="UP000267464"/>
    </source>
</evidence>
<protein>
    <submittedName>
        <fullName evidence="3">Uncharacterized protein</fullName>
    </submittedName>
</protein>
<dbReference type="PROSITE" id="PS51257">
    <property type="entry name" value="PROKAR_LIPOPROTEIN"/>
    <property type="match status" value="1"/>
</dbReference>
<feature type="region of interest" description="Disordered" evidence="1">
    <location>
        <begin position="19"/>
        <end position="43"/>
    </location>
</feature>
<feature type="chain" id="PRO_5018239961" evidence="2">
    <location>
        <begin position="18"/>
        <end position="88"/>
    </location>
</feature>
<accession>A0A3N7JXP7</accession>
<name>A0A3N7JXP7_9BURK</name>
<evidence type="ECO:0000256" key="2">
    <source>
        <dbReference type="SAM" id="SignalP"/>
    </source>
</evidence>
<reference evidence="3 4" key="2">
    <citation type="submission" date="2018-12" db="EMBL/GenBank/DDBJ databases">
        <title>Rhizobacter gummiphilus sp. nov., a rubber-degrading bacterium isolated from the soil of a botanical garden in Japan.</title>
        <authorList>
            <person name="Shunsuke S.S."/>
        </authorList>
    </citation>
    <scope>NUCLEOTIDE SEQUENCE [LARGE SCALE GENOMIC DNA]</scope>
    <source>
        <strain evidence="3 4">S-16</strain>
    </source>
</reference>
<dbReference type="Proteomes" id="UP000267464">
    <property type="component" value="Unassembled WGS sequence"/>
</dbReference>
<proteinExistence type="predicted"/>
<organism evidence="3 4">
    <name type="scientific">Piscinibacter terrae</name>
    <dbReference type="NCBI Taxonomy" id="2496871"/>
    <lineage>
        <taxon>Bacteria</taxon>
        <taxon>Pseudomonadati</taxon>
        <taxon>Pseudomonadota</taxon>
        <taxon>Betaproteobacteria</taxon>
        <taxon>Burkholderiales</taxon>
        <taxon>Sphaerotilaceae</taxon>
        <taxon>Piscinibacter</taxon>
    </lineage>
</organism>
<feature type="region of interest" description="Disordered" evidence="1">
    <location>
        <begin position="62"/>
        <end position="88"/>
    </location>
</feature>
<keyword evidence="4" id="KW-1185">Reference proteome</keyword>
<feature type="signal peptide" evidence="2">
    <location>
        <begin position="1"/>
        <end position="17"/>
    </location>
</feature>
<comment type="caution">
    <text evidence="3">The sequence shown here is derived from an EMBL/GenBank/DDBJ whole genome shotgun (WGS) entry which is preliminary data.</text>
</comment>
<sequence length="88" mass="8952">MNQKQTLAMLFSSVALLSGCGGGSDAPAPPPPPTAATDAIPGDAGTTAAKFKSYLVDLSADTPDTKEALDVSTFSPKQDDDTEPEPVN</sequence>
<dbReference type="AlphaFoldDB" id="A0A3N7JXP7"/>